<dbReference type="EMBL" id="BOVK01000015">
    <property type="protein sequence ID" value="GIQ68412.1"/>
    <property type="molecule type" value="Genomic_DNA"/>
</dbReference>
<dbReference type="RefSeq" id="WP_213410998.1">
    <property type="nucleotide sequence ID" value="NZ_BOVK01000015.1"/>
</dbReference>
<evidence type="ECO:0008006" key="4">
    <source>
        <dbReference type="Google" id="ProtNLM"/>
    </source>
</evidence>
<name>A0A8J4H2T8_9BACL</name>
<dbReference type="Gene3D" id="3.10.20.300">
    <property type="entry name" value="mk0293 like domain"/>
    <property type="match status" value="1"/>
</dbReference>
<sequence>MAFSHKEEHVDEGMLLLQANIDDMNPEWTSAVMDRLFALGANDVYWVPIVMKKGRPGIMLNVLCADSLAEEAKSLIFRETTTLGLRIIPLSVHRLSRAFLEVETPWGSVPVKIGSHNGQVVQYAPEFDVCDRIAREQKIPLKEVYDAVRYAYKARTQSELSD</sequence>
<dbReference type="Pfam" id="PF01969">
    <property type="entry name" value="Ni_insertion"/>
    <property type="match status" value="1"/>
</dbReference>
<dbReference type="Gene3D" id="3.30.70.1380">
    <property type="entry name" value="Transcriptional regulatory protein pf0864 domain like"/>
    <property type="match status" value="1"/>
</dbReference>
<keyword evidence="1" id="KW-0533">Nickel</keyword>
<evidence type="ECO:0000256" key="1">
    <source>
        <dbReference type="ARBA" id="ARBA00022596"/>
    </source>
</evidence>
<dbReference type="InterPro" id="IPR002822">
    <property type="entry name" value="Ni_insertion"/>
</dbReference>
<dbReference type="PANTHER" id="PTHR36566:SF1">
    <property type="entry name" value="PYRIDINIUM-3,5-BISTHIOCARBOXYLIC ACID MONONUCLEOTIDE NICKEL INSERTION PROTEIN"/>
    <property type="match status" value="1"/>
</dbReference>
<organism evidence="2 3">
    <name type="scientific">Xylanibacillus composti</name>
    <dbReference type="NCBI Taxonomy" id="1572762"/>
    <lineage>
        <taxon>Bacteria</taxon>
        <taxon>Bacillati</taxon>
        <taxon>Bacillota</taxon>
        <taxon>Bacilli</taxon>
        <taxon>Bacillales</taxon>
        <taxon>Paenibacillaceae</taxon>
        <taxon>Xylanibacillus</taxon>
    </lineage>
</organism>
<dbReference type="AlphaFoldDB" id="A0A8J4H2T8"/>
<protein>
    <recommendedName>
        <fullName evidence="4">DUF111 family protein</fullName>
    </recommendedName>
</protein>
<dbReference type="PANTHER" id="PTHR36566">
    <property type="entry name" value="NICKEL INSERTION PROTEIN-RELATED"/>
    <property type="match status" value="1"/>
</dbReference>
<gene>
    <name evidence="2" type="ORF">XYCOK13_12360</name>
</gene>
<comment type="caution">
    <text evidence="2">The sequence shown here is derived from an EMBL/GenBank/DDBJ whole genome shotgun (WGS) entry which is preliminary data.</text>
</comment>
<dbReference type="Proteomes" id="UP000677918">
    <property type="component" value="Unassembled WGS sequence"/>
</dbReference>
<keyword evidence="3" id="KW-1185">Reference proteome</keyword>
<evidence type="ECO:0000313" key="2">
    <source>
        <dbReference type="EMBL" id="GIQ68412.1"/>
    </source>
</evidence>
<reference evidence="2" key="1">
    <citation type="submission" date="2021-04" db="EMBL/GenBank/DDBJ databases">
        <title>Draft genome sequence of Xylanibacillus composti strain K13.</title>
        <authorList>
            <person name="Uke A."/>
            <person name="Chhe C."/>
            <person name="Baramee S."/>
            <person name="Kosugi A."/>
        </authorList>
    </citation>
    <scope>NUCLEOTIDE SEQUENCE</scope>
    <source>
        <strain evidence="2">K13</strain>
    </source>
</reference>
<proteinExistence type="predicted"/>
<accession>A0A8J4H2T8</accession>
<evidence type="ECO:0000313" key="3">
    <source>
        <dbReference type="Proteomes" id="UP000677918"/>
    </source>
</evidence>